<sequence>MHNLTLQVYRDGQWRNAVELRFEQPEEGLEGACAYGYQHVLPLTEN</sequence>
<evidence type="ECO:0000313" key="2">
    <source>
        <dbReference type="Proteomes" id="UP000255303"/>
    </source>
</evidence>
<dbReference type="AlphaFoldDB" id="A0A379JUR0"/>
<proteinExistence type="predicted"/>
<accession>A0A379JUR0</accession>
<dbReference type="EMBL" id="UGUV01000002">
    <property type="protein sequence ID" value="SUD52347.1"/>
    <property type="molecule type" value="Genomic_DNA"/>
</dbReference>
<reference evidence="1 2" key="1">
    <citation type="submission" date="2018-06" db="EMBL/GenBank/DDBJ databases">
        <authorList>
            <consortium name="Pathogen Informatics"/>
            <person name="Doyle S."/>
        </authorList>
    </citation>
    <scope>NUCLEOTIDE SEQUENCE [LARGE SCALE GENOMIC DNA]</scope>
    <source>
        <strain evidence="1 2">NCTC10692</strain>
    </source>
</reference>
<organism evidence="1 2">
    <name type="scientific">Ectopseudomonas oleovorans</name>
    <name type="common">Pseudomonas oleovorans</name>
    <dbReference type="NCBI Taxonomy" id="301"/>
    <lineage>
        <taxon>Bacteria</taxon>
        <taxon>Pseudomonadati</taxon>
        <taxon>Pseudomonadota</taxon>
        <taxon>Gammaproteobacteria</taxon>
        <taxon>Pseudomonadales</taxon>
        <taxon>Pseudomonadaceae</taxon>
        <taxon>Ectopseudomonas</taxon>
    </lineage>
</organism>
<dbReference type="Proteomes" id="UP000255303">
    <property type="component" value="Unassembled WGS sequence"/>
</dbReference>
<evidence type="ECO:0000313" key="1">
    <source>
        <dbReference type="EMBL" id="SUD52347.1"/>
    </source>
</evidence>
<dbReference type="RefSeq" id="WP_158212599.1">
    <property type="nucleotide sequence ID" value="NZ_UGUV01000002.1"/>
</dbReference>
<gene>
    <name evidence="1" type="ORF">NCTC10692_02826</name>
</gene>
<name>A0A379JUR0_ECTOL</name>
<protein>
    <submittedName>
        <fullName evidence="1">Uncharacterized protein</fullName>
    </submittedName>
</protein>